<gene>
    <name evidence="1" type="ORF">CHLNCDRAFT_58313</name>
</gene>
<organism evidence="2">
    <name type="scientific">Chlorella variabilis</name>
    <name type="common">Green alga</name>
    <dbReference type="NCBI Taxonomy" id="554065"/>
    <lineage>
        <taxon>Eukaryota</taxon>
        <taxon>Viridiplantae</taxon>
        <taxon>Chlorophyta</taxon>
        <taxon>core chlorophytes</taxon>
        <taxon>Trebouxiophyceae</taxon>
        <taxon>Chlorellales</taxon>
        <taxon>Chlorellaceae</taxon>
        <taxon>Chlorella clade</taxon>
        <taxon>Chlorella</taxon>
    </lineage>
</organism>
<accession>E1ZJ24</accession>
<evidence type="ECO:0000313" key="2">
    <source>
        <dbReference type="Proteomes" id="UP000008141"/>
    </source>
</evidence>
<sequence>MDRPAEASAASTIPDSDACVAHLKASLALERLRTLAIQRLEHDERLRQSIEEAVLHSRAFTTFSGEHSNRHLIGSLQAELGADLSREALRALWRVLTEAEGGMSSQIDDAIRAALCQLHAQELQPHPNAAKKVD</sequence>
<dbReference type="InParanoid" id="E1ZJ24"/>
<dbReference type="AlphaFoldDB" id="E1ZJ24"/>
<proteinExistence type="predicted"/>
<dbReference type="KEGG" id="cvr:CHLNCDRAFT_58313"/>
<protein>
    <submittedName>
        <fullName evidence="1">Expressed protein</fullName>
    </submittedName>
</protein>
<name>E1ZJ24_CHLVA</name>
<dbReference type="GeneID" id="17353670"/>
<reference evidence="1 2" key="1">
    <citation type="journal article" date="2010" name="Plant Cell">
        <title>The Chlorella variabilis NC64A genome reveals adaptation to photosymbiosis, coevolution with viruses, and cryptic sex.</title>
        <authorList>
            <person name="Blanc G."/>
            <person name="Duncan G."/>
            <person name="Agarkova I."/>
            <person name="Borodovsky M."/>
            <person name="Gurnon J."/>
            <person name="Kuo A."/>
            <person name="Lindquist E."/>
            <person name="Lucas S."/>
            <person name="Pangilinan J."/>
            <person name="Polle J."/>
            <person name="Salamov A."/>
            <person name="Terry A."/>
            <person name="Yamada T."/>
            <person name="Dunigan D.D."/>
            <person name="Grigoriev I.V."/>
            <person name="Claverie J.M."/>
            <person name="Van Etten J.L."/>
        </authorList>
    </citation>
    <scope>NUCLEOTIDE SEQUENCE [LARGE SCALE GENOMIC DNA]</scope>
    <source>
        <strain evidence="1 2">NC64A</strain>
    </source>
</reference>
<dbReference type="EMBL" id="GL433848">
    <property type="protein sequence ID" value="EFN54430.1"/>
    <property type="molecule type" value="Genomic_DNA"/>
</dbReference>
<evidence type="ECO:0000313" key="1">
    <source>
        <dbReference type="EMBL" id="EFN54430.1"/>
    </source>
</evidence>
<keyword evidence="2" id="KW-1185">Reference proteome</keyword>
<dbReference type="OrthoDB" id="784699at2759"/>
<dbReference type="Proteomes" id="UP000008141">
    <property type="component" value="Unassembled WGS sequence"/>
</dbReference>
<dbReference type="RefSeq" id="XP_005846532.1">
    <property type="nucleotide sequence ID" value="XM_005846470.1"/>
</dbReference>